<dbReference type="STRING" id="1409788.NC99_26640"/>
<dbReference type="EMBL" id="LGIA01000161">
    <property type="protein sequence ID" value="KOH44434.1"/>
    <property type="molecule type" value="Genomic_DNA"/>
</dbReference>
<sequence>MKLNKGARIKLYFILLLFLASFQLAGQALSLRVVDAETSRPLPFVNVLFDGQSLGTSTNIDGFFSLTRQAADTIWLSYIGYSKQQLALTDLHDGDQIRMSPSLVQLGEVEVFPGENPAEVVMMKVVANREKHRPENLDSYHYQSYNKLTFSLDDTSRRQFAASLKEKPDSANSVLKRLLEQQDLFLMESVSNKIYQKPQKEKEVVIASRVSGLEDPSFFLLATQLQSFTFYQDYVRLFEKQFLSPVSPNSWNRYLFILEETLLTSAGDSLFVIRFQPRKSKNFQALKGILKIRSDGYAIESLRVSAADPSNDRIQLSVEQSYDKLPSGVWFPKALNSEILLKGLNLPGSGFPANSVNLKAFGKTYLSNRQINLPIDRQQFQGAQLSVNPSATHPEIPWDTLRSVSLSANDSLVYQLIDSLGQHNRFDAKMAIVESLADYRLPVGKVDLVLDRMIGLNKFEGVQLGLALETNPRFSRWLSLSGYWRYGLKDKKDKYGGDVQFKIHQKSNTSLFFHYENDVREDGAISFLEQKQPFISRQLDSWYRTNFTYHEMWQAGVAGRPFPSLLTKAYWKDYRLKTPTFIVDGQEIQPVDYQLVGVQFRLAFKERLFRRRGEIYSLGSDLPVLHFNYERALANRSDRPYEAVEFKLSDSYRIRNLGETEVVMLGAFRESGGVANLLASPPSSRPRLFSFYNKASFATMRINEFANDEMLALFFRHNFGSLLFRYKQIRPDILLVFNAGVGSSAYDQQTDFDRPYPSISKGYYEGGVLVAKLLRVGLFKLGAGAFYRFGPYQLDSFQDNLALKFTLDLAI</sequence>
<dbReference type="InterPro" id="IPR043741">
    <property type="entry name" value="DUF5686"/>
</dbReference>
<dbReference type="Proteomes" id="UP000036958">
    <property type="component" value="Unassembled WGS sequence"/>
</dbReference>
<dbReference type="InterPro" id="IPR008969">
    <property type="entry name" value="CarboxyPept-like_regulatory"/>
</dbReference>
<dbReference type="AlphaFoldDB" id="A0A0L8V7L1"/>
<evidence type="ECO:0000313" key="2">
    <source>
        <dbReference type="Proteomes" id="UP000036958"/>
    </source>
</evidence>
<dbReference type="RefSeq" id="WP_053184092.1">
    <property type="nucleotide sequence ID" value="NZ_LGIA01000161.1"/>
</dbReference>
<evidence type="ECO:0008006" key="3">
    <source>
        <dbReference type="Google" id="ProtNLM"/>
    </source>
</evidence>
<dbReference type="OrthoDB" id="9805121at2"/>
<dbReference type="SUPFAM" id="SSF49464">
    <property type="entry name" value="Carboxypeptidase regulatory domain-like"/>
    <property type="match status" value="1"/>
</dbReference>
<gene>
    <name evidence="1" type="ORF">NC99_26640</name>
</gene>
<accession>A0A0L8V7L1</accession>
<dbReference type="Pfam" id="PF13715">
    <property type="entry name" value="CarbopepD_reg_2"/>
    <property type="match status" value="1"/>
</dbReference>
<dbReference type="Pfam" id="PF18939">
    <property type="entry name" value="DUF5686"/>
    <property type="match status" value="1"/>
</dbReference>
<reference evidence="1" key="1">
    <citation type="submission" date="2015-07" db="EMBL/GenBank/DDBJ databases">
        <title>MeaNS - Measles Nucleotide Surveillance Program.</title>
        <authorList>
            <person name="Tran T."/>
            <person name="Druce J."/>
        </authorList>
    </citation>
    <scope>NUCLEOTIDE SEQUENCE</scope>
    <source>
        <strain evidence="1">SK</strain>
    </source>
</reference>
<protein>
    <recommendedName>
        <fullName evidence="3">Carboxypeptidase-like regulatory domain-containing protein</fullName>
    </recommendedName>
</protein>
<proteinExistence type="predicted"/>
<name>A0A0L8V7L1_9BACT</name>
<evidence type="ECO:0000313" key="1">
    <source>
        <dbReference type="EMBL" id="KOH44434.1"/>
    </source>
</evidence>
<comment type="caution">
    <text evidence="1">The sequence shown here is derived from an EMBL/GenBank/DDBJ whole genome shotgun (WGS) entry which is preliminary data.</text>
</comment>
<keyword evidence="2" id="KW-1185">Reference proteome</keyword>
<organism evidence="1 2">
    <name type="scientific">Sunxiuqinia dokdonensis</name>
    <dbReference type="NCBI Taxonomy" id="1409788"/>
    <lineage>
        <taxon>Bacteria</taxon>
        <taxon>Pseudomonadati</taxon>
        <taxon>Bacteroidota</taxon>
        <taxon>Bacteroidia</taxon>
        <taxon>Marinilabiliales</taxon>
        <taxon>Prolixibacteraceae</taxon>
        <taxon>Sunxiuqinia</taxon>
    </lineage>
</organism>